<evidence type="ECO:0000256" key="2">
    <source>
        <dbReference type="ARBA" id="ARBA00022980"/>
    </source>
</evidence>
<dbReference type="GO" id="GO:0005840">
    <property type="term" value="C:ribosome"/>
    <property type="evidence" value="ECO:0007669"/>
    <property type="project" value="UniProtKB-KW"/>
</dbReference>
<dbReference type="GO" id="GO:0006412">
    <property type="term" value="P:translation"/>
    <property type="evidence" value="ECO:0007669"/>
    <property type="project" value="InterPro"/>
</dbReference>
<keyword evidence="5" id="KW-1185">Reference proteome</keyword>
<evidence type="ECO:0000256" key="1">
    <source>
        <dbReference type="ARBA" id="ARBA00009312"/>
    </source>
</evidence>
<dbReference type="GeneID" id="111310789"/>
<dbReference type="KEGG" id="dzi:111310789"/>
<dbReference type="PANTHER" id="PTHR11502">
    <property type="entry name" value="40S RIBOSOMAL PROTEIN S6"/>
    <property type="match status" value="1"/>
</dbReference>
<name>A0A6P6AM40_DURZI</name>
<reference evidence="6" key="1">
    <citation type="submission" date="2025-08" db="UniProtKB">
        <authorList>
            <consortium name="RefSeq"/>
        </authorList>
    </citation>
    <scope>IDENTIFICATION</scope>
    <source>
        <tissue evidence="6">Fruit stalk</tissue>
    </source>
</reference>
<keyword evidence="3" id="KW-0687">Ribonucleoprotein</keyword>
<evidence type="ECO:0000313" key="5">
    <source>
        <dbReference type="Proteomes" id="UP000515121"/>
    </source>
</evidence>
<evidence type="ECO:0000256" key="3">
    <source>
        <dbReference type="ARBA" id="ARBA00023274"/>
    </source>
</evidence>
<accession>A0A6P6AM40</accession>
<organism evidence="5 6">
    <name type="scientific">Durio zibethinus</name>
    <name type="common">Durian</name>
    <dbReference type="NCBI Taxonomy" id="66656"/>
    <lineage>
        <taxon>Eukaryota</taxon>
        <taxon>Viridiplantae</taxon>
        <taxon>Streptophyta</taxon>
        <taxon>Embryophyta</taxon>
        <taxon>Tracheophyta</taxon>
        <taxon>Spermatophyta</taxon>
        <taxon>Magnoliopsida</taxon>
        <taxon>eudicotyledons</taxon>
        <taxon>Gunneridae</taxon>
        <taxon>Pentapetalae</taxon>
        <taxon>rosids</taxon>
        <taxon>malvids</taxon>
        <taxon>Malvales</taxon>
        <taxon>Malvaceae</taxon>
        <taxon>Helicteroideae</taxon>
        <taxon>Durio</taxon>
    </lineage>
</organism>
<feature type="compositionally biased region" description="Basic and acidic residues" evidence="4">
    <location>
        <begin position="168"/>
        <end position="181"/>
    </location>
</feature>
<evidence type="ECO:0000256" key="4">
    <source>
        <dbReference type="SAM" id="MobiDB-lite"/>
    </source>
</evidence>
<proteinExistence type="inferred from homology"/>
<gene>
    <name evidence="6" type="primary">LOC111310789</name>
</gene>
<dbReference type="GO" id="GO:1990904">
    <property type="term" value="C:ribonucleoprotein complex"/>
    <property type="evidence" value="ECO:0007669"/>
    <property type="project" value="UniProtKB-KW"/>
</dbReference>
<dbReference type="InterPro" id="IPR001377">
    <property type="entry name" value="Ribosomal_eS6"/>
</dbReference>
<feature type="region of interest" description="Disordered" evidence="4">
    <location>
        <begin position="168"/>
        <end position="197"/>
    </location>
</feature>
<keyword evidence="2" id="KW-0689">Ribosomal protein</keyword>
<dbReference type="OrthoDB" id="1707922at2759"/>
<evidence type="ECO:0000313" key="6">
    <source>
        <dbReference type="RefSeq" id="XP_022765927.1"/>
    </source>
</evidence>
<dbReference type="GO" id="GO:0003735">
    <property type="term" value="F:structural constituent of ribosome"/>
    <property type="evidence" value="ECO:0007669"/>
    <property type="project" value="InterPro"/>
</dbReference>
<protein>
    <submittedName>
        <fullName evidence="6">40S ribosomal protein S6-1-like</fullName>
    </submittedName>
</protein>
<dbReference type="Gene3D" id="1.20.5.2650">
    <property type="match status" value="2"/>
</dbReference>
<comment type="similarity">
    <text evidence="1">Belongs to the eukaryotic ribosomal protein eS6 family.</text>
</comment>
<sequence>MVKQGALQVTRGADGEHFLTRRISQEVSGDALGEVCLCSRIGFNGVLDALGEFNKRLHSFGRNSRAMFSKSRGGCDNQEFAMKQGPSIASQRLVLTGHLASKNMVGATETEGGKKPRMGRPKRVSKIHKIFNLSKEDDRKRARIAEKKKRISKAKVDAAEYQKLLAQRLKEQRERHSESLAKKRSRPSVASKPSIAA</sequence>
<dbReference type="AlphaFoldDB" id="A0A6P6AM40"/>
<dbReference type="Proteomes" id="UP000515121">
    <property type="component" value="Unplaced"/>
</dbReference>
<dbReference type="RefSeq" id="XP_022765927.1">
    <property type="nucleotide sequence ID" value="XM_022910192.1"/>
</dbReference>